<protein>
    <submittedName>
        <fullName evidence="3">Inner membrane protein</fullName>
    </submittedName>
</protein>
<dbReference type="InterPro" id="IPR011990">
    <property type="entry name" value="TPR-like_helical_dom_sf"/>
</dbReference>
<sequence length="350" mass="40350">MEQLAYVYKDSLFSVAILIAFIGVVILLDYFRSLFKHKKNLKALNALSRSYTSIDLAFEVQQLLAKEQESPLEVLGIKTWMFLAKHYSDHGSGEQAITIYLSLLSKYPKDRALLLKNLAQTYIAMGYVQKAHDILLEVLRIEPRNIGALQEMVRVYEILCAPQKALEVLECLDELEAPDLLDTYHYLQMQILMQEDLSLGDRSARILTLGHHHPKLYKLALKHCKTYHKALFLQELPHLDKGIEYIDLLWDLQWEEITPLLTQLNAQVREIFISKGFIKGTCSHLELEIYHCFKDKYPLALHFSYRCPACKNLSPFDTHRCVSCNALGVKEVVLDLSAQSPDYHQQLNLN</sequence>
<keyword evidence="2" id="KW-1133">Transmembrane helix</keyword>
<evidence type="ECO:0000313" key="3">
    <source>
        <dbReference type="EMBL" id="CBY82950.1"/>
    </source>
</evidence>
<organism evidence="3 4">
    <name type="scientific">Helicobacter felis (strain ATCC 49179 / CCUG 28539 / NCTC 12436 / CS1)</name>
    <dbReference type="NCBI Taxonomy" id="936155"/>
    <lineage>
        <taxon>Bacteria</taxon>
        <taxon>Pseudomonadati</taxon>
        <taxon>Campylobacterota</taxon>
        <taxon>Epsilonproteobacteria</taxon>
        <taxon>Campylobacterales</taxon>
        <taxon>Helicobacteraceae</taxon>
        <taxon>Helicobacter</taxon>
    </lineage>
</organism>
<evidence type="ECO:0000256" key="1">
    <source>
        <dbReference type="PROSITE-ProRule" id="PRU00339"/>
    </source>
</evidence>
<evidence type="ECO:0000256" key="2">
    <source>
        <dbReference type="SAM" id="Phobius"/>
    </source>
</evidence>
<keyword evidence="4" id="KW-1185">Reference proteome</keyword>
<dbReference type="HOGENOM" id="CLU_068028_0_0_7"/>
<dbReference type="STRING" id="936155.HFELIS_08660"/>
<keyword evidence="2" id="KW-0472">Membrane</keyword>
<proteinExistence type="predicted"/>
<accession>E7ABY1</accession>
<dbReference type="KEGG" id="hfe:HFELIS_08660"/>
<dbReference type="SUPFAM" id="SSF48452">
    <property type="entry name" value="TPR-like"/>
    <property type="match status" value="1"/>
</dbReference>
<reference evidence="3 4" key="1">
    <citation type="journal article" date="2011" name="Genome Biol. Evol.">
        <title>Comparative whole genome sequence analysis of the carcinogenic bacterial model pathogen Helicobacter felis.</title>
        <authorList>
            <person name="Arnold I.C."/>
            <person name="Zigova Z."/>
            <person name="Holden M."/>
            <person name="Lawley T.D."/>
            <person name="Rad R."/>
            <person name="Dougan G."/>
            <person name="Falkow S."/>
            <person name="Bentley S.D."/>
            <person name="Muller A."/>
        </authorList>
    </citation>
    <scope>NUCLEOTIDE SEQUENCE [LARGE SCALE GENOMIC DNA]</scope>
    <source>
        <strain evidence="4">ATCC 49179 / CCUG 28539 / NCTC 12436 / CS1</strain>
    </source>
</reference>
<feature type="transmembrane region" description="Helical" evidence="2">
    <location>
        <begin position="12"/>
        <end position="31"/>
    </location>
</feature>
<feature type="repeat" description="TPR" evidence="1">
    <location>
        <begin position="112"/>
        <end position="145"/>
    </location>
</feature>
<dbReference type="EMBL" id="FQ670179">
    <property type="protein sequence ID" value="CBY82950.1"/>
    <property type="molecule type" value="Genomic_DNA"/>
</dbReference>
<evidence type="ECO:0000313" key="4">
    <source>
        <dbReference type="Proteomes" id="UP000007934"/>
    </source>
</evidence>
<dbReference type="RefSeq" id="WP_013469316.1">
    <property type="nucleotide sequence ID" value="NC_014810.2"/>
</dbReference>
<keyword evidence="1" id="KW-0802">TPR repeat</keyword>
<dbReference type="Proteomes" id="UP000007934">
    <property type="component" value="Chromosome"/>
</dbReference>
<dbReference type="AlphaFoldDB" id="E7ABY1"/>
<dbReference type="PROSITE" id="PS50005">
    <property type="entry name" value="TPR"/>
    <property type="match status" value="1"/>
</dbReference>
<dbReference type="InterPro" id="IPR019734">
    <property type="entry name" value="TPR_rpt"/>
</dbReference>
<keyword evidence="2" id="KW-0812">Transmembrane</keyword>
<dbReference type="Gene3D" id="1.25.40.10">
    <property type="entry name" value="Tetratricopeptide repeat domain"/>
    <property type="match status" value="1"/>
</dbReference>
<dbReference type="OrthoDB" id="5362770at2"/>
<gene>
    <name evidence="3" type="ordered locus">Hfelis_08660</name>
</gene>
<dbReference type="eggNOG" id="COG2956">
    <property type="taxonomic scope" value="Bacteria"/>
</dbReference>
<dbReference type="GeneID" id="36134038"/>
<name>E7ABY1_HELFC</name>